<reference evidence="6 7" key="1">
    <citation type="submission" date="2024-01" db="EMBL/GenBank/DDBJ databases">
        <title>The genome of the rayed Mediterranean limpet Patella caerulea (Linnaeus, 1758).</title>
        <authorList>
            <person name="Anh-Thu Weber A."/>
            <person name="Halstead-Nussloch G."/>
        </authorList>
    </citation>
    <scope>NUCLEOTIDE SEQUENCE [LARGE SCALE GENOMIC DNA]</scope>
    <source>
        <strain evidence="6">AATW-2023a</strain>
        <tissue evidence="6">Whole specimen</tissue>
    </source>
</reference>
<keyword evidence="4" id="KW-0809">Transit peptide</keyword>
<evidence type="ECO:0000256" key="2">
    <source>
        <dbReference type="ARBA" id="ARBA00022737"/>
    </source>
</evidence>
<dbReference type="PROSITE" id="PS51770">
    <property type="entry name" value="HOTDOG_ACOT"/>
    <property type="match status" value="2"/>
</dbReference>
<sequence>MAALRSIHVFLKRGVIQTPIRKLSTTSNNNSLMTIMEARASLMEMVGLKPELAESDQDYMDSMFQDIPKKQDGLPVRSIKDSYREVLIPLGSNPTLQSKYTNFYKGIRFGRIMEDLDTFAGLICYTHNRRGENVRSPLSTVTALVDRIELGNFTISAFTDIKLTGNVTWVGTSSMEVTMDVHQVIQDQLQKVMKATFLMVARNPVTGGSAAVNPLKADGPEEEELVKRGAANKLARQLEAKKSLLKTPPNQDEGDLIHGLFLQTIDVKTSTLKVRVKPENTEWMENTILKNLSICHPEQRNLYNKIFGGYLMRKAFELGWANAALYSKTRPITKVIDDIAFMKAVEIGTVLFLSSQIVYTKGSQMQVKVHAEVVDPTIGKHETSNDFHFTFDSQLDDLKQVIPKTYAESMMYLDGKRHFES</sequence>
<feature type="domain" description="HotDog ACOT-type" evidence="5">
    <location>
        <begin position="86"/>
        <end position="205"/>
    </location>
</feature>
<dbReference type="EMBL" id="JAZGQO010000001">
    <property type="protein sequence ID" value="KAK6195837.1"/>
    <property type="molecule type" value="Genomic_DNA"/>
</dbReference>
<dbReference type="InterPro" id="IPR029069">
    <property type="entry name" value="HotDog_dom_sf"/>
</dbReference>
<evidence type="ECO:0000313" key="7">
    <source>
        <dbReference type="Proteomes" id="UP001347796"/>
    </source>
</evidence>
<dbReference type="PANTHER" id="PTHR12655:SF0">
    <property type="entry name" value="ACYL-COENZYME A THIOESTERASE 9, MITOCHONDRIAL"/>
    <property type="match status" value="1"/>
</dbReference>
<evidence type="ECO:0000313" key="6">
    <source>
        <dbReference type="EMBL" id="KAK6195837.1"/>
    </source>
</evidence>
<evidence type="ECO:0000256" key="4">
    <source>
        <dbReference type="ARBA" id="ARBA00022946"/>
    </source>
</evidence>
<dbReference type="GO" id="GO:0005739">
    <property type="term" value="C:mitochondrion"/>
    <property type="evidence" value="ECO:0007669"/>
    <property type="project" value="TreeGrafter"/>
</dbReference>
<proteinExistence type="inferred from homology"/>
<comment type="caution">
    <text evidence="6">The sequence shown here is derived from an EMBL/GenBank/DDBJ whole genome shotgun (WGS) entry which is preliminary data.</text>
</comment>
<dbReference type="SUPFAM" id="SSF54637">
    <property type="entry name" value="Thioesterase/thiol ester dehydrase-isomerase"/>
    <property type="match status" value="2"/>
</dbReference>
<dbReference type="GO" id="GO:0006637">
    <property type="term" value="P:acyl-CoA metabolic process"/>
    <property type="evidence" value="ECO:0007669"/>
    <property type="project" value="TreeGrafter"/>
</dbReference>
<protein>
    <recommendedName>
        <fullName evidence="5">HotDog ACOT-type domain-containing protein</fullName>
    </recommendedName>
</protein>
<keyword evidence="7" id="KW-1185">Reference proteome</keyword>
<dbReference type="PANTHER" id="PTHR12655">
    <property type="entry name" value="ACYL-COA THIOESTERASE"/>
    <property type="match status" value="1"/>
</dbReference>
<dbReference type="Proteomes" id="UP001347796">
    <property type="component" value="Unassembled WGS sequence"/>
</dbReference>
<comment type="similarity">
    <text evidence="1">Belongs to the acyl coenzyme A hydrolase family.</text>
</comment>
<accession>A0AAN8Q382</accession>
<organism evidence="6 7">
    <name type="scientific">Patella caerulea</name>
    <name type="common">Rayed Mediterranean limpet</name>
    <dbReference type="NCBI Taxonomy" id="87958"/>
    <lineage>
        <taxon>Eukaryota</taxon>
        <taxon>Metazoa</taxon>
        <taxon>Spiralia</taxon>
        <taxon>Lophotrochozoa</taxon>
        <taxon>Mollusca</taxon>
        <taxon>Gastropoda</taxon>
        <taxon>Patellogastropoda</taxon>
        <taxon>Patelloidea</taxon>
        <taxon>Patellidae</taxon>
        <taxon>Patella</taxon>
    </lineage>
</organism>
<evidence type="ECO:0000256" key="3">
    <source>
        <dbReference type="ARBA" id="ARBA00022801"/>
    </source>
</evidence>
<dbReference type="Gene3D" id="3.10.129.10">
    <property type="entry name" value="Hotdog Thioesterase"/>
    <property type="match status" value="2"/>
</dbReference>
<gene>
    <name evidence="6" type="ORF">SNE40_001183</name>
</gene>
<evidence type="ECO:0000259" key="5">
    <source>
        <dbReference type="PROSITE" id="PS51770"/>
    </source>
</evidence>
<dbReference type="FunFam" id="3.10.129.10:FF:000012">
    <property type="entry name" value="Acyl-coenzyme A thioesterase 9, mitochondrial"/>
    <property type="match status" value="1"/>
</dbReference>
<dbReference type="InterPro" id="IPR033120">
    <property type="entry name" value="HOTDOG_ACOT"/>
</dbReference>
<dbReference type="AlphaFoldDB" id="A0AAN8Q382"/>
<dbReference type="GO" id="GO:0047617">
    <property type="term" value="F:fatty acyl-CoA hydrolase activity"/>
    <property type="evidence" value="ECO:0007669"/>
    <property type="project" value="TreeGrafter"/>
</dbReference>
<evidence type="ECO:0000256" key="1">
    <source>
        <dbReference type="ARBA" id="ARBA00010458"/>
    </source>
</evidence>
<keyword evidence="3" id="KW-0378">Hydrolase</keyword>
<dbReference type="CDD" id="cd03442">
    <property type="entry name" value="BFIT_BACH"/>
    <property type="match status" value="2"/>
</dbReference>
<feature type="domain" description="HotDog ACOT-type" evidence="5">
    <location>
        <begin position="285"/>
        <end position="397"/>
    </location>
</feature>
<name>A0AAN8Q382_PATCE</name>
<keyword evidence="2" id="KW-0677">Repeat</keyword>